<dbReference type="SUPFAM" id="SSF52540">
    <property type="entry name" value="P-loop containing nucleoside triphosphate hydrolases"/>
    <property type="match status" value="1"/>
</dbReference>
<organism evidence="1 2">
    <name type="scientific">Stutzerimonas stutzeri (strain A1501)</name>
    <name type="common">Pseudomonas stutzeri</name>
    <dbReference type="NCBI Taxonomy" id="379731"/>
    <lineage>
        <taxon>Bacteria</taxon>
        <taxon>Pseudomonadati</taxon>
        <taxon>Pseudomonadota</taxon>
        <taxon>Gammaproteobacteria</taxon>
        <taxon>Pseudomonadales</taxon>
        <taxon>Pseudomonadaceae</taxon>
        <taxon>Stutzerimonas</taxon>
    </lineage>
</organism>
<dbReference type="HOGENOM" id="CLU_1223905_0_0_6"/>
<evidence type="ECO:0000313" key="1">
    <source>
        <dbReference type="EMBL" id="ABP79092.1"/>
    </source>
</evidence>
<name>A4VJE1_STUS1</name>
<dbReference type="KEGG" id="psa:PST_1401"/>
<proteinExistence type="predicted"/>
<sequence length="226" mass="25956">MENRKFLYDECLDFDAYTDTPGKIVCFHFIPRSGSNLLADLIRQVGRIGFPLEYFSPANLGYMAERLPGLSEYDFTELMRCRTSPNGVFSYKWNSNFESLGCSTAVARQFGDARHVFIDRLDLAAQAKSYWDALKTQTWLNQKGRDVTCANFPATEVDIRWATDELEKVRRRTLDYLRRKEVEYVTILAEDIFSSPRETLLKIADFCGIDLAGVELPEQSQWTAPS</sequence>
<reference evidence="1 2" key="1">
    <citation type="journal article" date="2008" name="Proc. Natl. Acad. Sci. U.S.A.">
        <title>Nitrogen fixation island and rhizosphere competence traits in the genome of root-associated Pseudomonas stutzeri A1501.</title>
        <authorList>
            <person name="Yan Y."/>
            <person name="Yang J."/>
            <person name="Dou Y."/>
            <person name="Chen M."/>
            <person name="Ping S."/>
            <person name="Peng J."/>
            <person name="Lu W."/>
            <person name="Zhang W."/>
            <person name="Yao Z."/>
            <person name="Li H."/>
            <person name="Liu W."/>
            <person name="He S."/>
            <person name="Geng L."/>
            <person name="Zhang X."/>
            <person name="Yang F."/>
            <person name="Yu H."/>
            <person name="Zhan Y."/>
            <person name="Li D."/>
            <person name="Lin Z."/>
            <person name="Wang Y."/>
            <person name="Elmerich C."/>
            <person name="Lin M."/>
            <person name="Jin Q."/>
        </authorList>
    </citation>
    <scope>NUCLEOTIDE SEQUENCE [LARGE SCALE GENOMIC DNA]</scope>
    <source>
        <strain evidence="1 2">A1501</strain>
    </source>
</reference>
<dbReference type="Gene3D" id="3.40.50.300">
    <property type="entry name" value="P-loop containing nucleotide triphosphate hydrolases"/>
    <property type="match status" value="1"/>
</dbReference>
<protein>
    <recommendedName>
        <fullName evidence="3">Sulphotransferase Stf0 domain-containing protein</fullName>
    </recommendedName>
</protein>
<keyword evidence="2" id="KW-1185">Reference proteome</keyword>
<dbReference type="EMBL" id="CP000304">
    <property type="protein sequence ID" value="ABP79092.1"/>
    <property type="molecule type" value="Genomic_DNA"/>
</dbReference>
<dbReference type="AlphaFoldDB" id="A4VJE1"/>
<dbReference type="InterPro" id="IPR027417">
    <property type="entry name" value="P-loop_NTPase"/>
</dbReference>
<accession>A4VJE1</accession>
<gene>
    <name evidence="1" type="ordered locus">PST_1401</name>
</gene>
<dbReference type="eggNOG" id="COG4424">
    <property type="taxonomic scope" value="Bacteria"/>
</dbReference>
<evidence type="ECO:0008006" key="3">
    <source>
        <dbReference type="Google" id="ProtNLM"/>
    </source>
</evidence>
<evidence type="ECO:0000313" key="2">
    <source>
        <dbReference type="Proteomes" id="UP000000233"/>
    </source>
</evidence>
<dbReference type="Proteomes" id="UP000000233">
    <property type="component" value="Chromosome"/>
</dbReference>